<dbReference type="Proteomes" id="UP000273828">
    <property type="component" value="Unassembled WGS sequence"/>
</dbReference>
<organism evidence="1 2">
    <name type="scientific">Natrarchaeobius halalkaliphilus</name>
    <dbReference type="NCBI Taxonomy" id="1679091"/>
    <lineage>
        <taxon>Archaea</taxon>
        <taxon>Methanobacteriati</taxon>
        <taxon>Methanobacteriota</taxon>
        <taxon>Stenosarchaea group</taxon>
        <taxon>Halobacteria</taxon>
        <taxon>Halobacteriales</taxon>
        <taxon>Natrialbaceae</taxon>
        <taxon>Natrarchaeobius</taxon>
    </lineage>
</organism>
<comment type="caution">
    <text evidence="1">The sequence shown here is derived from an EMBL/GenBank/DDBJ whole genome shotgun (WGS) entry which is preliminary data.</text>
</comment>
<proteinExistence type="predicted"/>
<dbReference type="EMBL" id="REFY01000001">
    <property type="protein sequence ID" value="RQG92919.1"/>
    <property type="molecule type" value="Genomic_DNA"/>
</dbReference>
<gene>
    <name evidence="1" type="ORF">EA462_01475</name>
</gene>
<protein>
    <submittedName>
        <fullName evidence="1">Uncharacterized protein</fullName>
    </submittedName>
</protein>
<evidence type="ECO:0000313" key="2">
    <source>
        <dbReference type="Proteomes" id="UP000273828"/>
    </source>
</evidence>
<keyword evidence="2" id="KW-1185">Reference proteome</keyword>
<name>A0A3N6P4M6_9EURY</name>
<dbReference type="OrthoDB" id="259945at2157"/>
<reference evidence="1 2" key="1">
    <citation type="submission" date="2018-10" db="EMBL/GenBank/DDBJ databases">
        <title>Natrarchaeobius chitinivorans gen. nov., sp. nov., and Natrarchaeobius haloalkaliphilus sp. nov., alkaliphilic, chitin-utilizing haloarchaea from hypersaline alkaline lakes.</title>
        <authorList>
            <person name="Sorokin D.Y."/>
            <person name="Elcheninov A.G."/>
            <person name="Kostrikina N.A."/>
            <person name="Bale N.J."/>
            <person name="Sinninghe Damste J.S."/>
            <person name="Khijniak T.V."/>
            <person name="Kublanov I.V."/>
            <person name="Toshchakov S.V."/>
        </authorList>
    </citation>
    <scope>NUCLEOTIDE SEQUENCE [LARGE SCALE GENOMIC DNA]</scope>
    <source>
        <strain evidence="1 2">AArcht-Sl</strain>
    </source>
</reference>
<dbReference type="InterPro" id="IPR045397">
    <property type="entry name" value="TumE-like"/>
</dbReference>
<dbReference type="RefSeq" id="WP_124176798.1">
    <property type="nucleotide sequence ID" value="NZ_REFY01000001.1"/>
</dbReference>
<accession>A0A3N6P4M6</accession>
<evidence type="ECO:0000313" key="1">
    <source>
        <dbReference type="EMBL" id="RQG92919.1"/>
    </source>
</evidence>
<dbReference type="AlphaFoldDB" id="A0A3N6P4M6"/>
<dbReference type="Pfam" id="PF20126">
    <property type="entry name" value="TumE"/>
    <property type="match status" value="1"/>
</dbReference>
<sequence>MANNDDVSHRLRGAIDGDVLFTIRDEFLRQAPLATATVDDMVSPSVLMVELTAGLQDESTGRFETQWTIEGDYKFHYTEDDLDFRWGHHPHGGDYNVQGDAHFHPPPNASSHPNDIEPSCFTVHRPKLVTRGVLKNWHAAYHDGPDELNSPEYTG</sequence>